<reference evidence="12 13" key="1">
    <citation type="submission" date="2019-01" db="EMBL/GenBank/DDBJ databases">
        <authorList>
            <person name="Chen W.-M."/>
        </authorList>
    </citation>
    <scope>NUCLEOTIDE SEQUENCE [LARGE SCALE GENOMIC DNA]</scope>
    <source>
        <strain evidence="12 13">TER-1</strain>
    </source>
</reference>
<dbReference type="InterPro" id="IPR024079">
    <property type="entry name" value="MetalloPept_cat_dom_sf"/>
</dbReference>
<evidence type="ECO:0000256" key="2">
    <source>
        <dbReference type="ARBA" id="ARBA00004370"/>
    </source>
</evidence>
<dbReference type="GO" id="GO:0008237">
    <property type="term" value="F:metallopeptidase activity"/>
    <property type="evidence" value="ECO:0007669"/>
    <property type="project" value="InterPro"/>
</dbReference>
<dbReference type="GO" id="GO:0005509">
    <property type="term" value="F:calcium ion binding"/>
    <property type="evidence" value="ECO:0007669"/>
    <property type="project" value="InterPro"/>
</dbReference>
<dbReference type="PANTHER" id="PTHR38340">
    <property type="entry name" value="S-LAYER PROTEIN"/>
    <property type="match status" value="1"/>
</dbReference>
<sequence>MVDISVVAPTGGRDIDGILWGWKWDTTTLTYSFPTGPAEYTSYAAIEGFRTFNASQQDAVRRLLANVSAVAGLTFTETTAAGADLRFANVGEINYSNDPSVLSGETGLHVPGSTSAEANPPELPYGGNPPTSAPYAQGDGWFSPGYTAPALGSFAYAAGLMHETGHNLGLKHGHAEQDGHGVTFPTLPYDHNSYEYSVMTYSQYPGSDTEAGDGAPNHPTTFMQDDIAALQYLYGANYGTNAGNTVYTWNPLTGEESVDGVAQGAPDRNFILMTLWDGGGTDTYDLSNYGTNLTIDLGPGQWSTFSTVQLADLGNTGERESDYVARGNLANALLYQDDASSLIENATGGSGNDALTGNLAGNTLAGGAGNDTLNGLAGNDLLLGSDGDDSVQGGEGDDFGSGGWGRDTVLGGGGNDLLFGDDDDDTVEGGAGDDLVYGGTGHDSVSGGAGTDRLWGEAGNDTLAGGDDGDFADGGDGDDLVSGGAGNDTVFGSLGNDTVQGESGDDFIGAGDGNDRASGGSGNDEVHGEGGNDRLFGDEGDDGLYGEAGDDTLDGGPGRDTLFGGDGRDRLQGGDDDDALYGGADADTLGGGDGDDFASGGDGRDDLHGGSGDDLLFGDEDDDVLEGDDGADRLYGGTGNDGLSGEDGRDRLFGEDGGDRLSGGAGGDDLSGGAGNDTLDGGTGADLLFGNSGDDVLTGGAGIDVFAFGAGDGLDRILDFVLGGAEADVIAFNSGAFADFAGVQAASRQDGADLVIAYGAGDALTLAGVQLGALSAASFTFA</sequence>
<dbReference type="GO" id="GO:0008270">
    <property type="term" value="F:zinc ion binding"/>
    <property type="evidence" value="ECO:0007669"/>
    <property type="project" value="InterPro"/>
</dbReference>
<dbReference type="Gene3D" id="2.150.10.10">
    <property type="entry name" value="Serralysin-like metalloprotease, C-terminal"/>
    <property type="match status" value="6"/>
</dbReference>
<feature type="compositionally biased region" description="Gly residues" evidence="10">
    <location>
        <begin position="660"/>
        <end position="675"/>
    </location>
</feature>
<dbReference type="Proteomes" id="UP000286997">
    <property type="component" value="Unassembled WGS sequence"/>
</dbReference>
<dbReference type="InterPro" id="IPR011049">
    <property type="entry name" value="Serralysin-like_metalloprot_C"/>
</dbReference>
<feature type="region of interest" description="Disordered" evidence="10">
    <location>
        <begin position="104"/>
        <end position="132"/>
    </location>
</feature>
<feature type="compositionally biased region" description="Acidic residues" evidence="10">
    <location>
        <begin position="616"/>
        <end position="629"/>
    </location>
</feature>
<evidence type="ECO:0000256" key="1">
    <source>
        <dbReference type="ARBA" id="ARBA00001913"/>
    </source>
</evidence>
<dbReference type="PRINTS" id="PR01488">
    <property type="entry name" value="RTXTOXINA"/>
</dbReference>
<dbReference type="PRINTS" id="PR00313">
    <property type="entry name" value="CABNDNGRPT"/>
</dbReference>
<feature type="region of interest" description="Disordered" evidence="10">
    <location>
        <begin position="386"/>
        <end position="676"/>
    </location>
</feature>
<dbReference type="InterPro" id="IPR003995">
    <property type="entry name" value="RTX_toxin_determinant-A"/>
</dbReference>
<dbReference type="SUPFAM" id="SSF51120">
    <property type="entry name" value="beta-Roll"/>
    <property type="match status" value="3"/>
</dbReference>
<gene>
    <name evidence="12" type="ORF">EOE48_24635</name>
</gene>
<feature type="compositionally biased region" description="Acidic residues" evidence="10">
    <location>
        <begin position="467"/>
        <end position="479"/>
    </location>
</feature>
<dbReference type="InterPro" id="IPR034033">
    <property type="entry name" value="Serralysin-like"/>
</dbReference>
<dbReference type="InterPro" id="IPR013858">
    <property type="entry name" value="Peptidase_M10B_C"/>
</dbReference>
<keyword evidence="6" id="KW-0800">Toxin</keyword>
<comment type="subcellular location">
    <subcellularLocation>
        <location evidence="2">Membrane</location>
    </subcellularLocation>
    <subcellularLocation>
        <location evidence="3">Secreted</location>
    </subcellularLocation>
</comment>
<comment type="caution">
    <text evidence="12">The sequence shown here is derived from an EMBL/GenBank/DDBJ whole genome shotgun (WGS) entry which is preliminary data.</text>
</comment>
<dbReference type="InterPro" id="IPR050557">
    <property type="entry name" value="RTX_toxin/Mannuronan_C5-epim"/>
</dbReference>
<evidence type="ECO:0000256" key="10">
    <source>
        <dbReference type="SAM" id="MobiDB-lite"/>
    </source>
</evidence>
<dbReference type="EMBL" id="SACP01000035">
    <property type="protein sequence ID" value="RVU14141.1"/>
    <property type="molecule type" value="Genomic_DNA"/>
</dbReference>
<evidence type="ECO:0000259" key="11">
    <source>
        <dbReference type="SMART" id="SM00235"/>
    </source>
</evidence>
<protein>
    <recommendedName>
        <fullName evidence="11">Peptidase metallopeptidase domain-containing protein</fullName>
    </recommendedName>
</protein>
<feature type="domain" description="Peptidase metallopeptidase" evidence="11">
    <location>
        <begin position="27"/>
        <end position="236"/>
    </location>
</feature>
<keyword evidence="8" id="KW-0843">Virulence</keyword>
<keyword evidence="9" id="KW-0472">Membrane</keyword>
<dbReference type="PANTHER" id="PTHR38340:SF1">
    <property type="entry name" value="S-LAYER PROTEIN"/>
    <property type="match status" value="1"/>
</dbReference>
<evidence type="ECO:0000313" key="12">
    <source>
        <dbReference type="EMBL" id="RVU14141.1"/>
    </source>
</evidence>
<evidence type="ECO:0000256" key="7">
    <source>
        <dbReference type="ARBA" id="ARBA00022737"/>
    </source>
</evidence>
<evidence type="ECO:0000256" key="5">
    <source>
        <dbReference type="ARBA" id="ARBA00022525"/>
    </source>
</evidence>
<evidence type="ECO:0000313" key="13">
    <source>
        <dbReference type="Proteomes" id="UP000286997"/>
    </source>
</evidence>
<keyword evidence="5" id="KW-0964">Secreted</keyword>
<name>A0A3S2W5G4_9HYPH</name>
<evidence type="ECO:0000256" key="9">
    <source>
        <dbReference type="ARBA" id="ARBA00023136"/>
    </source>
</evidence>
<dbReference type="OrthoDB" id="223957at2"/>
<feature type="compositionally biased region" description="Basic and acidic residues" evidence="10">
    <location>
        <begin position="524"/>
        <end position="537"/>
    </location>
</feature>
<dbReference type="InterPro" id="IPR001343">
    <property type="entry name" value="Hemolysn_Ca-bd"/>
</dbReference>
<comment type="similarity">
    <text evidence="4">Belongs to the peptidase M10B family.</text>
</comment>
<evidence type="ECO:0000256" key="8">
    <source>
        <dbReference type="ARBA" id="ARBA00023026"/>
    </source>
</evidence>
<comment type="cofactor">
    <cofactor evidence="1">
        <name>Ca(2+)</name>
        <dbReference type="ChEBI" id="CHEBI:29108"/>
    </cofactor>
</comment>
<dbReference type="PROSITE" id="PS00330">
    <property type="entry name" value="HEMOLYSIN_CALCIUM"/>
    <property type="match status" value="5"/>
</dbReference>
<accession>A0A3S2W5G4</accession>
<feature type="compositionally biased region" description="Gly residues" evidence="10">
    <location>
        <begin position="399"/>
        <end position="415"/>
    </location>
</feature>
<feature type="compositionally biased region" description="Acidic residues" evidence="10">
    <location>
        <begin position="538"/>
        <end position="553"/>
    </location>
</feature>
<dbReference type="GO" id="GO:0016020">
    <property type="term" value="C:membrane"/>
    <property type="evidence" value="ECO:0007669"/>
    <property type="project" value="UniProtKB-SubCell"/>
</dbReference>
<evidence type="ECO:0000256" key="4">
    <source>
        <dbReference type="ARBA" id="ARBA00009490"/>
    </source>
</evidence>
<dbReference type="GO" id="GO:0005615">
    <property type="term" value="C:extracellular space"/>
    <property type="evidence" value="ECO:0007669"/>
    <property type="project" value="InterPro"/>
</dbReference>
<dbReference type="CDD" id="cd04277">
    <property type="entry name" value="ZnMc_serralysin_like"/>
    <property type="match status" value="1"/>
</dbReference>
<dbReference type="RefSeq" id="WP_127733533.1">
    <property type="nucleotide sequence ID" value="NZ_SACP01000035.1"/>
</dbReference>
<dbReference type="Gene3D" id="3.40.390.10">
    <property type="entry name" value="Collagenase (Catalytic Domain)"/>
    <property type="match status" value="1"/>
</dbReference>
<dbReference type="Pfam" id="PF00353">
    <property type="entry name" value="HemolysinCabind"/>
    <property type="match status" value="8"/>
</dbReference>
<evidence type="ECO:0000256" key="3">
    <source>
        <dbReference type="ARBA" id="ARBA00004613"/>
    </source>
</evidence>
<keyword evidence="7" id="KW-0677">Repeat</keyword>
<dbReference type="InterPro" id="IPR018511">
    <property type="entry name" value="Hemolysin-typ_Ca-bd_CS"/>
</dbReference>
<dbReference type="InterPro" id="IPR006026">
    <property type="entry name" value="Peptidase_Metallo"/>
</dbReference>
<dbReference type="Pfam" id="PF08548">
    <property type="entry name" value="Peptidase_M10_C"/>
    <property type="match status" value="1"/>
</dbReference>
<organism evidence="12 13">
    <name type="scientific">Methylobacterium oryzihabitans</name>
    <dbReference type="NCBI Taxonomy" id="2499852"/>
    <lineage>
        <taxon>Bacteria</taxon>
        <taxon>Pseudomonadati</taxon>
        <taxon>Pseudomonadota</taxon>
        <taxon>Alphaproteobacteria</taxon>
        <taxon>Hyphomicrobiales</taxon>
        <taxon>Methylobacteriaceae</taxon>
        <taxon>Methylobacterium</taxon>
    </lineage>
</organism>
<dbReference type="GO" id="GO:0006508">
    <property type="term" value="P:proteolysis"/>
    <property type="evidence" value="ECO:0007669"/>
    <property type="project" value="InterPro"/>
</dbReference>
<dbReference type="SUPFAM" id="SSF55486">
    <property type="entry name" value="Metalloproteases ('zincins'), catalytic domain"/>
    <property type="match status" value="1"/>
</dbReference>
<dbReference type="GO" id="GO:0090729">
    <property type="term" value="F:toxin activity"/>
    <property type="evidence" value="ECO:0007669"/>
    <property type="project" value="UniProtKB-KW"/>
</dbReference>
<evidence type="ECO:0000256" key="6">
    <source>
        <dbReference type="ARBA" id="ARBA00022656"/>
    </source>
</evidence>
<dbReference type="AlphaFoldDB" id="A0A3S2W5G4"/>
<dbReference type="SMART" id="SM00235">
    <property type="entry name" value="ZnMc"/>
    <property type="match status" value="1"/>
</dbReference>
<feature type="compositionally biased region" description="Basic and acidic residues" evidence="10">
    <location>
        <begin position="646"/>
        <end position="659"/>
    </location>
</feature>
<proteinExistence type="inferred from homology"/>
<keyword evidence="13" id="KW-1185">Reference proteome</keyword>